<feature type="non-terminal residue" evidence="11">
    <location>
        <position position="88"/>
    </location>
</feature>
<protein>
    <submittedName>
        <fullName evidence="11">FFAR3 protein</fullName>
    </submittedName>
</protein>
<dbReference type="PANTHER" id="PTHR45822">
    <property type="entry name" value="FREE FATTY ACID RECEPTOR 2-RELATED"/>
    <property type="match status" value="1"/>
</dbReference>
<dbReference type="Gene3D" id="1.20.1070.10">
    <property type="entry name" value="Rhodopsin 7-helix transmembrane proteins"/>
    <property type="match status" value="1"/>
</dbReference>
<organism evidence="11 12">
    <name type="scientific">Balaeniceps rex</name>
    <name type="common">Shoebill</name>
    <dbReference type="NCBI Taxonomy" id="33584"/>
    <lineage>
        <taxon>Eukaryota</taxon>
        <taxon>Metazoa</taxon>
        <taxon>Chordata</taxon>
        <taxon>Craniata</taxon>
        <taxon>Vertebrata</taxon>
        <taxon>Euteleostomi</taxon>
        <taxon>Archelosauria</taxon>
        <taxon>Archosauria</taxon>
        <taxon>Dinosauria</taxon>
        <taxon>Saurischia</taxon>
        <taxon>Theropoda</taxon>
        <taxon>Coelurosauria</taxon>
        <taxon>Aves</taxon>
        <taxon>Neognathae</taxon>
        <taxon>Neoaves</taxon>
        <taxon>Aequornithes</taxon>
        <taxon>Pelecaniformes</taxon>
        <taxon>Balaenicipitidae</taxon>
        <taxon>Balaeniceps</taxon>
    </lineage>
</organism>
<evidence type="ECO:0000256" key="8">
    <source>
        <dbReference type="ARBA" id="ARBA00023224"/>
    </source>
</evidence>
<keyword evidence="6 9" id="KW-0472">Membrane</keyword>
<evidence type="ECO:0000256" key="4">
    <source>
        <dbReference type="ARBA" id="ARBA00022989"/>
    </source>
</evidence>
<feature type="non-terminal residue" evidence="11">
    <location>
        <position position="1"/>
    </location>
</feature>
<keyword evidence="3 9" id="KW-0812">Transmembrane</keyword>
<dbReference type="OrthoDB" id="5961208at2759"/>
<keyword evidence="5" id="KW-0297">G-protein coupled receptor</keyword>
<feature type="transmembrane region" description="Helical" evidence="9">
    <location>
        <begin position="12"/>
        <end position="40"/>
    </location>
</feature>
<feature type="transmembrane region" description="Helical" evidence="9">
    <location>
        <begin position="61"/>
        <end position="82"/>
    </location>
</feature>
<dbReference type="PANTHER" id="PTHR45822:SF5">
    <property type="entry name" value="FREE FATTY ACID RECEPTOR 2"/>
    <property type="match status" value="1"/>
</dbReference>
<evidence type="ECO:0000313" key="12">
    <source>
        <dbReference type="Proteomes" id="UP000528411"/>
    </source>
</evidence>
<dbReference type="InterPro" id="IPR017452">
    <property type="entry name" value="GPCR_Rhodpsn_7TM"/>
</dbReference>
<keyword evidence="12" id="KW-1185">Reference proteome</keyword>
<evidence type="ECO:0000313" key="11">
    <source>
        <dbReference type="EMBL" id="NXS50049.1"/>
    </source>
</evidence>
<dbReference type="GO" id="GO:0005886">
    <property type="term" value="C:plasma membrane"/>
    <property type="evidence" value="ECO:0007669"/>
    <property type="project" value="UniProtKB-SubCell"/>
</dbReference>
<dbReference type="InterPro" id="IPR000276">
    <property type="entry name" value="GPCR_Rhodpsn"/>
</dbReference>
<dbReference type="GO" id="GO:0004930">
    <property type="term" value="F:G protein-coupled receptor activity"/>
    <property type="evidence" value="ECO:0007669"/>
    <property type="project" value="UniProtKB-KW"/>
</dbReference>
<dbReference type="EMBL" id="VYZW01061303">
    <property type="protein sequence ID" value="NXS50049.1"/>
    <property type="molecule type" value="Genomic_DNA"/>
</dbReference>
<name>A0A7L2UWV1_BALRX</name>
<evidence type="ECO:0000256" key="6">
    <source>
        <dbReference type="ARBA" id="ARBA00023136"/>
    </source>
</evidence>
<evidence type="ECO:0000256" key="9">
    <source>
        <dbReference type="SAM" id="Phobius"/>
    </source>
</evidence>
<evidence type="ECO:0000259" key="10">
    <source>
        <dbReference type="PROSITE" id="PS50262"/>
    </source>
</evidence>
<dbReference type="GO" id="GO:0071398">
    <property type="term" value="P:cellular response to fatty acid"/>
    <property type="evidence" value="ECO:0007669"/>
    <property type="project" value="TreeGrafter"/>
</dbReference>
<evidence type="ECO:0000256" key="2">
    <source>
        <dbReference type="ARBA" id="ARBA00022475"/>
    </source>
</evidence>
<sequence length="88" mass="9993">MVEAAADMSWPLPAVLCPIANFCFYSSIYVSSLFLAALSLERYLSVVFPHHYKDRRRLRRVMAASVVLWLLACSHCSVVFVAEYYGGR</sequence>
<dbReference type="PROSITE" id="PS00237">
    <property type="entry name" value="G_PROTEIN_RECEP_F1_1"/>
    <property type="match status" value="1"/>
</dbReference>
<dbReference type="AlphaFoldDB" id="A0A7L2UWV1"/>
<comment type="subcellular location">
    <subcellularLocation>
        <location evidence="1">Cell membrane</location>
        <topology evidence="1">Multi-pass membrane protein</topology>
    </subcellularLocation>
</comment>
<evidence type="ECO:0000256" key="1">
    <source>
        <dbReference type="ARBA" id="ARBA00004651"/>
    </source>
</evidence>
<keyword evidence="4 9" id="KW-1133">Transmembrane helix</keyword>
<accession>A0A7L2UWV1</accession>
<proteinExistence type="predicted"/>
<evidence type="ECO:0000256" key="3">
    <source>
        <dbReference type="ARBA" id="ARBA00022692"/>
    </source>
</evidence>
<comment type="caution">
    <text evidence="11">The sequence shown here is derived from an EMBL/GenBank/DDBJ whole genome shotgun (WGS) entry which is preliminary data.</text>
</comment>
<evidence type="ECO:0000256" key="5">
    <source>
        <dbReference type="ARBA" id="ARBA00023040"/>
    </source>
</evidence>
<evidence type="ECO:0000256" key="7">
    <source>
        <dbReference type="ARBA" id="ARBA00023170"/>
    </source>
</evidence>
<dbReference type="PRINTS" id="PR01904">
    <property type="entry name" value="GPR40FAMILY"/>
</dbReference>
<dbReference type="PROSITE" id="PS50262">
    <property type="entry name" value="G_PROTEIN_RECEP_F1_2"/>
    <property type="match status" value="1"/>
</dbReference>
<dbReference type="SUPFAM" id="SSF81321">
    <property type="entry name" value="Family A G protein-coupled receptor-like"/>
    <property type="match status" value="1"/>
</dbReference>
<keyword evidence="8" id="KW-0807">Transducer</keyword>
<dbReference type="Pfam" id="PF00001">
    <property type="entry name" value="7tm_1"/>
    <property type="match status" value="1"/>
</dbReference>
<dbReference type="InterPro" id="IPR013312">
    <property type="entry name" value="GPR40-rel_orph"/>
</dbReference>
<keyword evidence="2" id="KW-1003">Cell membrane</keyword>
<reference evidence="11 12" key="1">
    <citation type="submission" date="2019-09" db="EMBL/GenBank/DDBJ databases">
        <title>Bird 10,000 Genomes (B10K) Project - Family phase.</title>
        <authorList>
            <person name="Zhang G."/>
        </authorList>
    </citation>
    <scope>NUCLEOTIDE SEQUENCE [LARGE SCALE GENOMIC DNA]</scope>
    <source>
        <strain evidence="11">B10K-DU-012-56</strain>
    </source>
</reference>
<keyword evidence="7" id="KW-0675">Receptor</keyword>
<feature type="domain" description="G-protein coupled receptors family 1 profile" evidence="10">
    <location>
        <begin position="1"/>
        <end position="88"/>
    </location>
</feature>
<gene>
    <name evidence="11" type="primary">Ffar3_1</name>
    <name evidence="11" type="ORF">BALREX_R13495</name>
</gene>
<dbReference type="Proteomes" id="UP000528411">
    <property type="component" value="Unassembled WGS sequence"/>
</dbReference>